<proteinExistence type="predicted"/>
<dbReference type="AlphaFoldDB" id="A0A1M7DEE4"/>
<feature type="chain" id="PRO_5013359861" description="Outer membrane protein beta-barrel domain-containing protein" evidence="1">
    <location>
        <begin position="20"/>
        <end position="258"/>
    </location>
</feature>
<dbReference type="Proteomes" id="UP000184444">
    <property type="component" value="Unassembled WGS sequence"/>
</dbReference>
<sequence>MKTASLSILALVVAQAALAGQTAAQTDGPDQVVQVSPYLWATGIKGQVSPFRRGPTIGIEKGFSDVMEELELGGFLNIWARKDRFVFSGDLMFVNTTDVRTSVLPVLPPLEVPVRGEVDSKQLMLTLQAGYRLYDAPGLTLDGLGGVRYWHISNELTASAAGQTRTAKESFDWFDPLVGLRGFARINKDWSLQAQADIGGFSAGSDLTWSVLSTANYIVTDSASISFGYRVLDVDYDHDGHVFDTRMQGPVIGATWRF</sequence>
<dbReference type="RefSeq" id="WP_200796389.1">
    <property type="nucleotide sequence ID" value="NZ_FRCK01000001.1"/>
</dbReference>
<keyword evidence="1" id="KW-0732">Signal</keyword>
<keyword evidence="3" id="KW-1185">Reference proteome</keyword>
<evidence type="ECO:0008006" key="4">
    <source>
        <dbReference type="Google" id="ProtNLM"/>
    </source>
</evidence>
<dbReference type="EMBL" id="FRCK01000001">
    <property type="protein sequence ID" value="SHL77778.1"/>
    <property type="molecule type" value="Genomic_DNA"/>
</dbReference>
<evidence type="ECO:0000256" key="1">
    <source>
        <dbReference type="SAM" id="SignalP"/>
    </source>
</evidence>
<accession>A0A1M7DEE4</accession>
<protein>
    <recommendedName>
        <fullName evidence="4">Outer membrane protein beta-barrel domain-containing protein</fullName>
    </recommendedName>
</protein>
<dbReference type="STRING" id="53463.SAMN05444389_101307"/>
<dbReference type="SUPFAM" id="SSF56925">
    <property type="entry name" value="OMPA-like"/>
    <property type="match status" value="1"/>
</dbReference>
<gene>
    <name evidence="2" type="ORF">SAMN05444389_101307</name>
</gene>
<reference evidence="3" key="1">
    <citation type="submission" date="2016-11" db="EMBL/GenBank/DDBJ databases">
        <authorList>
            <person name="Varghese N."/>
            <person name="Submissions S."/>
        </authorList>
    </citation>
    <scope>NUCLEOTIDE SEQUENCE [LARGE SCALE GENOMIC DNA]</scope>
    <source>
        <strain evidence="3">DSM 6637</strain>
    </source>
</reference>
<name>A0A1M7DEE4_9RHOB</name>
<organism evidence="2 3">
    <name type="scientific">Paracoccus solventivorans</name>
    <dbReference type="NCBI Taxonomy" id="53463"/>
    <lineage>
        <taxon>Bacteria</taxon>
        <taxon>Pseudomonadati</taxon>
        <taxon>Pseudomonadota</taxon>
        <taxon>Alphaproteobacteria</taxon>
        <taxon>Rhodobacterales</taxon>
        <taxon>Paracoccaceae</taxon>
        <taxon>Paracoccus</taxon>
    </lineage>
</organism>
<evidence type="ECO:0000313" key="2">
    <source>
        <dbReference type="EMBL" id="SHL77778.1"/>
    </source>
</evidence>
<feature type="signal peptide" evidence="1">
    <location>
        <begin position="1"/>
        <end position="19"/>
    </location>
</feature>
<evidence type="ECO:0000313" key="3">
    <source>
        <dbReference type="Proteomes" id="UP000184444"/>
    </source>
</evidence>
<dbReference type="InterPro" id="IPR011250">
    <property type="entry name" value="OMP/PagP_B-barrel"/>
</dbReference>